<keyword evidence="1" id="KW-0677">Repeat</keyword>
<dbReference type="InterPro" id="IPR002885">
    <property type="entry name" value="PPR_rpt"/>
</dbReference>
<proteinExistence type="predicted"/>
<dbReference type="Pfam" id="PF13041">
    <property type="entry name" value="PPR_2"/>
    <property type="match status" value="2"/>
</dbReference>
<reference evidence="4" key="1">
    <citation type="submission" date="2020-10" db="EMBL/GenBank/DDBJ databases">
        <authorList>
            <person name="Han B."/>
            <person name="Lu T."/>
            <person name="Zhao Q."/>
            <person name="Huang X."/>
            <person name="Zhao Y."/>
        </authorList>
    </citation>
    <scope>NUCLEOTIDE SEQUENCE</scope>
</reference>
<dbReference type="AlphaFoldDB" id="A0A811MA90"/>
<dbReference type="InterPro" id="IPR011990">
    <property type="entry name" value="TPR-like_helical_dom_sf"/>
</dbReference>
<dbReference type="NCBIfam" id="TIGR00756">
    <property type="entry name" value="PPR"/>
    <property type="match status" value="2"/>
</dbReference>
<evidence type="ECO:0008006" key="6">
    <source>
        <dbReference type="Google" id="ProtNLM"/>
    </source>
</evidence>
<dbReference type="Gene3D" id="1.25.40.10">
    <property type="entry name" value="Tetratricopeptide repeat domain"/>
    <property type="match status" value="4"/>
</dbReference>
<dbReference type="Proteomes" id="UP000604825">
    <property type="component" value="Unassembled WGS sequence"/>
</dbReference>
<feature type="repeat" description="PPR" evidence="3">
    <location>
        <begin position="269"/>
        <end position="303"/>
    </location>
</feature>
<protein>
    <recommendedName>
        <fullName evidence="6">Pentatricopeptide repeat-containing protein</fullName>
    </recommendedName>
</protein>
<evidence type="ECO:0000313" key="4">
    <source>
        <dbReference type="EMBL" id="CAD6201623.1"/>
    </source>
</evidence>
<dbReference type="PANTHER" id="PTHR47932">
    <property type="entry name" value="ATPASE EXPRESSION PROTEIN 3"/>
    <property type="match status" value="1"/>
</dbReference>
<keyword evidence="2" id="KW-0809">Transit peptide</keyword>
<feature type="repeat" description="PPR" evidence="3">
    <location>
        <begin position="455"/>
        <end position="489"/>
    </location>
</feature>
<dbReference type="GO" id="GO:0003729">
    <property type="term" value="F:mRNA binding"/>
    <property type="evidence" value="ECO:0007669"/>
    <property type="project" value="TreeGrafter"/>
</dbReference>
<evidence type="ECO:0000256" key="2">
    <source>
        <dbReference type="ARBA" id="ARBA00022946"/>
    </source>
</evidence>
<dbReference type="EMBL" id="CAJGYO010000001">
    <property type="protein sequence ID" value="CAD6201623.1"/>
    <property type="molecule type" value="Genomic_DNA"/>
</dbReference>
<sequence length="545" mass="60197">MESRLLLLPRHLSFSSVAPSSAAVVASEISALLTARNFLASVNRAEQFISSQAVTPSGIPELYRAVAAAAPSGKARYFIAVASALVEGSARADLPDGALRLLELLIDTPAARLPMGSSCGHLMVKLLSLGRHADARRVFEILAAAGERQRKKAINVLWAAGRGADAFKVFGEMADMPVAPNRKRYICMMYDYLKKGDLESASEIRTRMVQGGIKLSTQQRQMFRMLAEARACPGNMLRNKVEICIMAQDIDEAIRWLRHMSHDDKAPPNAQSYNLVIAGLWKAGRGDEAVKLFGEMTDISLAPNRFTYTVMINCHLKRLSNGLTPKQNENGDLEAALQLKAQMEQAGFKPDECTYHLLMAELCSAERLGDVTALFHEMMIQGTTLHKIIHGSLLEFLCRINEDQLLGIIEESAKNGVSAADNGCITLLKELCRIDKVSSAEKVLQTFAKAGLVPTTEMYNILIDGYCKIRELQGAFLLYRQMKSHDQLVPNEATYEALLLAVRNNTSIIYWEDVEELFEKNGVSIDALNSFFSDIYGFKSVYSST</sequence>
<dbReference type="PROSITE" id="PS51375">
    <property type="entry name" value="PPR"/>
    <property type="match status" value="2"/>
</dbReference>
<dbReference type="PANTHER" id="PTHR47932:SF44">
    <property type="entry name" value="MIOREX COMPLEX COMPONENT 1"/>
    <property type="match status" value="1"/>
</dbReference>
<keyword evidence="5" id="KW-1185">Reference proteome</keyword>
<dbReference type="OrthoDB" id="1911783at2759"/>
<evidence type="ECO:0000256" key="1">
    <source>
        <dbReference type="ARBA" id="ARBA00022737"/>
    </source>
</evidence>
<gene>
    <name evidence="4" type="ORF">NCGR_LOCUS118</name>
</gene>
<evidence type="ECO:0000313" key="5">
    <source>
        <dbReference type="Proteomes" id="UP000604825"/>
    </source>
</evidence>
<evidence type="ECO:0000256" key="3">
    <source>
        <dbReference type="PROSITE-ProRule" id="PRU00708"/>
    </source>
</evidence>
<accession>A0A811MA90</accession>
<comment type="caution">
    <text evidence="4">The sequence shown here is derived from an EMBL/GenBank/DDBJ whole genome shotgun (WGS) entry which is preliminary data.</text>
</comment>
<organism evidence="4 5">
    <name type="scientific">Miscanthus lutarioriparius</name>
    <dbReference type="NCBI Taxonomy" id="422564"/>
    <lineage>
        <taxon>Eukaryota</taxon>
        <taxon>Viridiplantae</taxon>
        <taxon>Streptophyta</taxon>
        <taxon>Embryophyta</taxon>
        <taxon>Tracheophyta</taxon>
        <taxon>Spermatophyta</taxon>
        <taxon>Magnoliopsida</taxon>
        <taxon>Liliopsida</taxon>
        <taxon>Poales</taxon>
        <taxon>Poaceae</taxon>
        <taxon>PACMAD clade</taxon>
        <taxon>Panicoideae</taxon>
        <taxon>Andropogonodae</taxon>
        <taxon>Andropogoneae</taxon>
        <taxon>Saccharinae</taxon>
        <taxon>Miscanthus</taxon>
    </lineage>
</organism>
<name>A0A811MA90_9POAL</name>